<feature type="non-terminal residue" evidence="1">
    <location>
        <position position="97"/>
    </location>
</feature>
<dbReference type="AlphaFoldDB" id="A0AAV9G2T4"/>
<reference evidence="1" key="2">
    <citation type="submission" date="2023-05" db="EMBL/GenBank/DDBJ databases">
        <authorList>
            <consortium name="Lawrence Berkeley National Laboratory"/>
            <person name="Steindorff A."/>
            <person name="Hensen N."/>
            <person name="Bonometti L."/>
            <person name="Westerberg I."/>
            <person name="Brannstrom I.O."/>
            <person name="Guillou S."/>
            <person name="Cros-Aarteil S."/>
            <person name="Calhoun S."/>
            <person name="Haridas S."/>
            <person name="Kuo A."/>
            <person name="Mondo S."/>
            <person name="Pangilinan J."/>
            <person name="Riley R."/>
            <person name="Labutti K."/>
            <person name="Andreopoulos B."/>
            <person name="Lipzen A."/>
            <person name="Chen C."/>
            <person name="Yanf M."/>
            <person name="Daum C."/>
            <person name="Ng V."/>
            <person name="Clum A."/>
            <person name="Ohm R."/>
            <person name="Martin F."/>
            <person name="Silar P."/>
            <person name="Natvig D."/>
            <person name="Lalanne C."/>
            <person name="Gautier V."/>
            <person name="Ament-Velasquez S.L."/>
            <person name="Kruys A."/>
            <person name="Hutchinson M.I."/>
            <person name="Powell A.J."/>
            <person name="Barry K."/>
            <person name="Miller A.N."/>
            <person name="Grigoriev I.V."/>
            <person name="Debuchy R."/>
            <person name="Gladieux P."/>
            <person name="Thoren M.H."/>
            <person name="Johannesson H."/>
        </authorList>
    </citation>
    <scope>NUCLEOTIDE SEQUENCE</scope>
    <source>
        <strain evidence="1">PSN243</strain>
    </source>
</reference>
<keyword evidence="2" id="KW-1185">Reference proteome</keyword>
<accession>A0AAV9G2T4</accession>
<evidence type="ECO:0008006" key="3">
    <source>
        <dbReference type="Google" id="ProtNLM"/>
    </source>
</evidence>
<organism evidence="1 2">
    <name type="scientific">Podospora aff. communis PSN243</name>
    <dbReference type="NCBI Taxonomy" id="3040156"/>
    <lineage>
        <taxon>Eukaryota</taxon>
        <taxon>Fungi</taxon>
        <taxon>Dikarya</taxon>
        <taxon>Ascomycota</taxon>
        <taxon>Pezizomycotina</taxon>
        <taxon>Sordariomycetes</taxon>
        <taxon>Sordariomycetidae</taxon>
        <taxon>Sordariales</taxon>
        <taxon>Podosporaceae</taxon>
        <taxon>Podospora</taxon>
    </lineage>
</organism>
<name>A0AAV9G2T4_9PEZI</name>
<dbReference type="EMBL" id="MU866010">
    <property type="protein sequence ID" value="KAK4442630.1"/>
    <property type="molecule type" value="Genomic_DNA"/>
</dbReference>
<proteinExistence type="predicted"/>
<evidence type="ECO:0000313" key="2">
    <source>
        <dbReference type="Proteomes" id="UP001321760"/>
    </source>
</evidence>
<evidence type="ECO:0000313" key="1">
    <source>
        <dbReference type="EMBL" id="KAK4442630.1"/>
    </source>
</evidence>
<dbReference type="Proteomes" id="UP001321760">
    <property type="component" value="Unassembled WGS sequence"/>
</dbReference>
<reference evidence="1" key="1">
    <citation type="journal article" date="2023" name="Mol. Phylogenet. Evol.">
        <title>Genome-scale phylogeny and comparative genomics of the fungal order Sordariales.</title>
        <authorList>
            <person name="Hensen N."/>
            <person name="Bonometti L."/>
            <person name="Westerberg I."/>
            <person name="Brannstrom I.O."/>
            <person name="Guillou S."/>
            <person name="Cros-Aarteil S."/>
            <person name="Calhoun S."/>
            <person name="Haridas S."/>
            <person name="Kuo A."/>
            <person name="Mondo S."/>
            <person name="Pangilinan J."/>
            <person name="Riley R."/>
            <person name="LaButti K."/>
            <person name="Andreopoulos B."/>
            <person name="Lipzen A."/>
            <person name="Chen C."/>
            <person name="Yan M."/>
            <person name="Daum C."/>
            <person name="Ng V."/>
            <person name="Clum A."/>
            <person name="Steindorff A."/>
            <person name="Ohm R.A."/>
            <person name="Martin F."/>
            <person name="Silar P."/>
            <person name="Natvig D.O."/>
            <person name="Lalanne C."/>
            <person name="Gautier V."/>
            <person name="Ament-Velasquez S.L."/>
            <person name="Kruys A."/>
            <person name="Hutchinson M.I."/>
            <person name="Powell A.J."/>
            <person name="Barry K."/>
            <person name="Miller A.N."/>
            <person name="Grigoriev I.V."/>
            <person name="Debuchy R."/>
            <person name="Gladieux P."/>
            <person name="Hiltunen Thoren M."/>
            <person name="Johannesson H."/>
        </authorList>
    </citation>
    <scope>NUCLEOTIDE SEQUENCE</scope>
    <source>
        <strain evidence="1">PSN243</strain>
    </source>
</reference>
<protein>
    <recommendedName>
        <fullName evidence="3">Fungal N-terminal domain-containing protein</fullName>
    </recommendedName>
</protein>
<comment type="caution">
    <text evidence="1">The sequence shown here is derived from an EMBL/GenBank/DDBJ whole genome shotgun (WGS) entry which is preliminary data.</text>
</comment>
<sequence length="97" mass="10460">MDPLTIISVVAAAVQFVDFGTRLLTKTSNVFKAADAAGSRAEALDAISHDTAALAQQIKDRIAVLNTQGRPLSVSEKELLRLCDRCDEFNKDVQATI</sequence>
<gene>
    <name evidence="1" type="ORF">QBC34DRAFT_269415</name>
</gene>